<dbReference type="Pfam" id="PF02687">
    <property type="entry name" value="FtsX"/>
    <property type="match status" value="1"/>
</dbReference>
<reference evidence="8" key="1">
    <citation type="submission" date="2021-02" db="EMBL/GenBank/DDBJ databases">
        <title>Infant gut strain persistence is associated with maternal origin, phylogeny, and functional potential including surface adhesion and iron acquisition.</title>
        <authorList>
            <person name="Lou Y.C."/>
        </authorList>
    </citation>
    <scope>NUCLEOTIDE SEQUENCE</scope>
    <source>
        <strain evidence="8">L2_039_000G1_dasL2_039_000G1_concoct_11</strain>
    </source>
</reference>
<evidence type="ECO:0000256" key="2">
    <source>
        <dbReference type="ARBA" id="ARBA00022475"/>
    </source>
</evidence>
<feature type="transmembrane region" description="Helical" evidence="6">
    <location>
        <begin position="666"/>
        <end position="692"/>
    </location>
</feature>
<feature type="transmembrane region" description="Helical" evidence="6">
    <location>
        <begin position="203"/>
        <end position="224"/>
    </location>
</feature>
<evidence type="ECO:0000313" key="8">
    <source>
        <dbReference type="EMBL" id="MBS6940988.1"/>
    </source>
</evidence>
<feature type="transmembrane region" description="Helical" evidence="6">
    <location>
        <begin position="236"/>
        <end position="260"/>
    </location>
</feature>
<dbReference type="InterPro" id="IPR052536">
    <property type="entry name" value="ABC-4_Integral_Memb_Prot"/>
</dbReference>
<name>A0A943UYD5_9ACTN</name>
<dbReference type="InterPro" id="IPR027022">
    <property type="entry name" value="ABC_permease_BceB-typ"/>
</dbReference>
<feature type="transmembrane region" description="Helical" evidence="6">
    <location>
        <begin position="150"/>
        <end position="175"/>
    </location>
</feature>
<comment type="subcellular location">
    <subcellularLocation>
        <location evidence="1">Cell membrane</location>
        <topology evidence="1">Multi-pass membrane protein</topology>
    </subcellularLocation>
</comment>
<keyword evidence="2" id="KW-1003">Cell membrane</keyword>
<protein>
    <submittedName>
        <fullName evidence="8">ABC transporter permease</fullName>
    </submittedName>
</protein>
<dbReference type="GO" id="GO:0055085">
    <property type="term" value="P:transmembrane transport"/>
    <property type="evidence" value="ECO:0007669"/>
    <property type="project" value="InterPro"/>
</dbReference>
<evidence type="ECO:0000256" key="6">
    <source>
        <dbReference type="SAM" id="Phobius"/>
    </source>
</evidence>
<comment type="caution">
    <text evidence="8">The sequence shown here is derived from an EMBL/GenBank/DDBJ whole genome shotgun (WGS) entry which is preliminary data.</text>
</comment>
<evidence type="ECO:0000256" key="5">
    <source>
        <dbReference type="ARBA" id="ARBA00023136"/>
    </source>
</evidence>
<dbReference type="AlphaFoldDB" id="A0A943UYD5"/>
<evidence type="ECO:0000256" key="3">
    <source>
        <dbReference type="ARBA" id="ARBA00022692"/>
    </source>
</evidence>
<feature type="transmembrane region" description="Helical" evidence="6">
    <location>
        <begin position="632"/>
        <end position="654"/>
    </location>
</feature>
<dbReference type="PANTHER" id="PTHR46795">
    <property type="entry name" value="ABC TRANSPORTER PERMEASE-RELATED-RELATED"/>
    <property type="match status" value="1"/>
</dbReference>
<accession>A0A943UYD5</accession>
<dbReference type="InterPro" id="IPR003838">
    <property type="entry name" value="ABC3_permease_C"/>
</dbReference>
<dbReference type="PANTHER" id="PTHR46795:SF3">
    <property type="entry name" value="ABC TRANSPORTER PERMEASE"/>
    <property type="match status" value="1"/>
</dbReference>
<dbReference type="PIRSF" id="PIRSF018968">
    <property type="entry name" value="ABC_permease_BceB"/>
    <property type="match status" value="1"/>
</dbReference>
<evidence type="ECO:0000259" key="7">
    <source>
        <dbReference type="Pfam" id="PF02687"/>
    </source>
</evidence>
<evidence type="ECO:0000256" key="4">
    <source>
        <dbReference type="ARBA" id="ARBA00022989"/>
    </source>
</evidence>
<dbReference type="Proteomes" id="UP000727506">
    <property type="component" value="Unassembled WGS sequence"/>
</dbReference>
<organism evidence="8 9">
    <name type="scientific">Slackia piriformis</name>
    <dbReference type="NCBI Taxonomy" id="626934"/>
    <lineage>
        <taxon>Bacteria</taxon>
        <taxon>Bacillati</taxon>
        <taxon>Actinomycetota</taxon>
        <taxon>Coriobacteriia</taxon>
        <taxon>Eggerthellales</taxon>
        <taxon>Eggerthellaceae</taxon>
        <taxon>Slackia</taxon>
    </lineage>
</organism>
<proteinExistence type="predicted"/>
<gene>
    <name evidence="8" type="ORF">KH142_05835</name>
</gene>
<dbReference type="EMBL" id="JAGZSV010000095">
    <property type="protein sequence ID" value="MBS6940988.1"/>
    <property type="molecule type" value="Genomic_DNA"/>
</dbReference>
<feature type="transmembrane region" description="Helical" evidence="6">
    <location>
        <begin position="281"/>
        <end position="303"/>
    </location>
</feature>
<feature type="transmembrane region" description="Helical" evidence="6">
    <location>
        <begin position="57"/>
        <end position="83"/>
    </location>
</feature>
<feature type="transmembrane region" description="Helical" evidence="6">
    <location>
        <begin position="17"/>
        <end position="37"/>
    </location>
</feature>
<feature type="domain" description="ABC3 transporter permease C-terminal" evidence="7">
    <location>
        <begin position="64"/>
        <end position="183"/>
    </location>
</feature>
<feature type="transmembrane region" description="Helical" evidence="6">
    <location>
        <begin position="576"/>
        <end position="598"/>
    </location>
</feature>
<dbReference type="GO" id="GO:0005886">
    <property type="term" value="C:plasma membrane"/>
    <property type="evidence" value="ECO:0007669"/>
    <property type="project" value="UniProtKB-SubCell"/>
</dbReference>
<sequence length="703" mass="75515">MLAKLAFANVRKSARDFAVYFFTLVLGIAVFYAFNSIAGSDAVARISQDSRSMVELLSMVISGVSVFIAAILAFLVLYANRFLIRRRNKEFALYLTLGMQKGDLFKVAACETLIVGAASLAVGLAIGIGVSQVLSNVAASMFDSSVEGVAFSISGASIVQTVLAFSAIFAITVALNTGHLFKAKLIDLLQADRKNDDMKLRNLPLSFVLFVASCVLIGVSYKLLVDNGLLEVTPEFIAATVLVCAGTVLFFYSLSGFLLRMAQMIRPLYLRGLNMFFLRQLSARVNSAFASMSVIAITLFLAMTSVCGGIGICNAMQSGVDAGTRYDASVTTTHYAYDYDKDDGSMMPVYPEEFLDFVKARDYDMASGFADSAEVLGLPAWDTLVDRSAQIDFYASDVTYGTVEAATGESLYDYVGAGLLSDDMGEMFLDAVGISQFNAARALAGFDPVELADDECLLWSDFATTTPYFDAVAQRGPVLSVGGHDLQVKRDLCRDTLETTGVTMRAGVLVVPDACIPADAAPYTSLLDIICVPGQKDALADFLDAVEQTPETATQPVQMVQTADGVRTQSFGLTAVVSYLAIYIGFVLVIACAAILAIQQLTDASDNVRRYELLAKLGASRSMIDGALFKQVLVYFAFPLILGIAHTLCAMQVVTGVVRVFGNFDIGMVSAVAVAAFLLVYGAYFLVTYFTARAMVARPESRS</sequence>
<keyword evidence="3 6" id="KW-0812">Transmembrane</keyword>
<keyword evidence="5 6" id="KW-0472">Membrane</keyword>
<evidence type="ECO:0000256" key="1">
    <source>
        <dbReference type="ARBA" id="ARBA00004651"/>
    </source>
</evidence>
<feature type="transmembrane region" description="Helical" evidence="6">
    <location>
        <begin position="104"/>
        <end position="130"/>
    </location>
</feature>
<keyword evidence="4 6" id="KW-1133">Transmembrane helix</keyword>
<evidence type="ECO:0000313" key="9">
    <source>
        <dbReference type="Proteomes" id="UP000727506"/>
    </source>
</evidence>